<reference evidence="1" key="1">
    <citation type="submission" date="2022-04" db="EMBL/GenBank/DDBJ databases">
        <title>A functionally conserved STORR gene fusion in Papaver species that diverged 16.8 million years ago.</title>
        <authorList>
            <person name="Catania T."/>
        </authorList>
    </citation>
    <scope>NUCLEOTIDE SEQUENCE</scope>
    <source>
        <strain evidence="1">S-188037</strain>
    </source>
</reference>
<gene>
    <name evidence="1" type="ORF">MKW98_019229</name>
</gene>
<dbReference type="Gene3D" id="2.40.50.140">
    <property type="entry name" value="Nucleic acid-binding proteins"/>
    <property type="match status" value="1"/>
</dbReference>
<dbReference type="EMBL" id="JAJJMB010003267">
    <property type="protein sequence ID" value="KAI3948479.1"/>
    <property type="molecule type" value="Genomic_DNA"/>
</dbReference>
<proteinExistence type="predicted"/>
<accession>A0AAD4XV26</accession>
<comment type="caution">
    <text evidence="1">The sequence shown here is derived from an EMBL/GenBank/DDBJ whole genome shotgun (WGS) entry which is preliminary data.</text>
</comment>
<protein>
    <submittedName>
        <fullName evidence="1">Uncharacterized protein</fullName>
    </submittedName>
</protein>
<name>A0AAD4XV26_9MAGN</name>
<dbReference type="InterPro" id="IPR012340">
    <property type="entry name" value="NA-bd_OB-fold"/>
</dbReference>
<evidence type="ECO:0000313" key="1">
    <source>
        <dbReference type="EMBL" id="KAI3948479.1"/>
    </source>
</evidence>
<keyword evidence="2" id="KW-1185">Reference proteome</keyword>
<organism evidence="1 2">
    <name type="scientific">Papaver atlanticum</name>
    <dbReference type="NCBI Taxonomy" id="357466"/>
    <lineage>
        <taxon>Eukaryota</taxon>
        <taxon>Viridiplantae</taxon>
        <taxon>Streptophyta</taxon>
        <taxon>Embryophyta</taxon>
        <taxon>Tracheophyta</taxon>
        <taxon>Spermatophyta</taxon>
        <taxon>Magnoliopsida</taxon>
        <taxon>Ranunculales</taxon>
        <taxon>Papaveraceae</taxon>
        <taxon>Papaveroideae</taxon>
        <taxon>Papaver</taxon>
    </lineage>
</organism>
<dbReference type="AlphaFoldDB" id="A0AAD4XV26"/>
<evidence type="ECO:0000313" key="2">
    <source>
        <dbReference type="Proteomes" id="UP001202328"/>
    </source>
</evidence>
<sequence length="142" mass="16080">MTRIRISRNWNVLDFMGTNDVTSLGVFMLDDNRDELHGVVPKKLIWKFDPLLLEIPHHKFTFSKYEDLEWRLANTYLTDVMGVLICLTNLQEMKRADGIKGTPVVIVVSSIIFGNIRDDNPVVALDGSGGYPVITESRDGND</sequence>
<dbReference type="Proteomes" id="UP001202328">
    <property type="component" value="Unassembled WGS sequence"/>
</dbReference>